<proteinExistence type="predicted"/>
<name>A0ACB7TM12_HYAAI</name>
<sequence>MLPGCRETEHPGAVWNARAAAAAAMDDALTWAGLIAGGRPRSESACAGLGASAASAVAPATLLYTHTHTHTQTHTSRAPHLRGGSADGGSMECPITAPGRAT</sequence>
<evidence type="ECO:0000313" key="2">
    <source>
        <dbReference type="Proteomes" id="UP000821845"/>
    </source>
</evidence>
<organism evidence="1 2">
    <name type="scientific">Hyalomma asiaticum</name>
    <name type="common">Tick</name>
    <dbReference type="NCBI Taxonomy" id="266040"/>
    <lineage>
        <taxon>Eukaryota</taxon>
        <taxon>Metazoa</taxon>
        <taxon>Ecdysozoa</taxon>
        <taxon>Arthropoda</taxon>
        <taxon>Chelicerata</taxon>
        <taxon>Arachnida</taxon>
        <taxon>Acari</taxon>
        <taxon>Parasitiformes</taxon>
        <taxon>Ixodida</taxon>
        <taxon>Ixodoidea</taxon>
        <taxon>Ixodidae</taxon>
        <taxon>Hyalomminae</taxon>
        <taxon>Hyalomma</taxon>
    </lineage>
</organism>
<protein>
    <submittedName>
        <fullName evidence="1">Uncharacterized protein</fullName>
    </submittedName>
</protein>
<evidence type="ECO:0000313" key="1">
    <source>
        <dbReference type="EMBL" id="KAH6947136.1"/>
    </source>
</evidence>
<comment type="caution">
    <text evidence="1">The sequence shown here is derived from an EMBL/GenBank/DDBJ whole genome shotgun (WGS) entry which is preliminary data.</text>
</comment>
<dbReference type="EMBL" id="CM023481">
    <property type="protein sequence ID" value="KAH6947136.1"/>
    <property type="molecule type" value="Genomic_DNA"/>
</dbReference>
<accession>A0ACB7TM12</accession>
<keyword evidence="2" id="KW-1185">Reference proteome</keyword>
<reference evidence="1" key="1">
    <citation type="submission" date="2020-05" db="EMBL/GenBank/DDBJ databases">
        <title>Large-scale comparative analyses of tick genomes elucidate their genetic diversity and vector capacities.</title>
        <authorList>
            <person name="Jia N."/>
            <person name="Wang J."/>
            <person name="Shi W."/>
            <person name="Du L."/>
            <person name="Sun Y."/>
            <person name="Zhan W."/>
            <person name="Jiang J."/>
            <person name="Wang Q."/>
            <person name="Zhang B."/>
            <person name="Ji P."/>
            <person name="Sakyi L.B."/>
            <person name="Cui X."/>
            <person name="Yuan T."/>
            <person name="Jiang B."/>
            <person name="Yang W."/>
            <person name="Lam T.T.-Y."/>
            <person name="Chang Q."/>
            <person name="Ding S."/>
            <person name="Wang X."/>
            <person name="Zhu J."/>
            <person name="Ruan X."/>
            <person name="Zhao L."/>
            <person name="Wei J."/>
            <person name="Que T."/>
            <person name="Du C."/>
            <person name="Cheng J."/>
            <person name="Dai P."/>
            <person name="Han X."/>
            <person name="Huang E."/>
            <person name="Gao Y."/>
            <person name="Liu J."/>
            <person name="Shao H."/>
            <person name="Ye R."/>
            <person name="Li L."/>
            <person name="Wei W."/>
            <person name="Wang X."/>
            <person name="Wang C."/>
            <person name="Yang T."/>
            <person name="Huo Q."/>
            <person name="Li W."/>
            <person name="Guo W."/>
            <person name="Chen H."/>
            <person name="Zhou L."/>
            <person name="Ni X."/>
            <person name="Tian J."/>
            <person name="Zhou Y."/>
            <person name="Sheng Y."/>
            <person name="Liu T."/>
            <person name="Pan Y."/>
            <person name="Xia L."/>
            <person name="Li J."/>
            <person name="Zhao F."/>
            <person name="Cao W."/>
        </authorList>
    </citation>
    <scope>NUCLEOTIDE SEQUENCE</scope>
    <source>
        <strain evidence="1">Hyas-2018</strain>
    </source>
</reference>
<gene>
    <name evidence="1" type="ORF">HPB50_017188</name>
</gene>
<dbReference type="Proteomes" id="UP000821845">
    <property type="component" value="Chromosome 1"/>
</dbReference>